<protein>
    <submittedName>
        <fullName evidence="12">Uncharacterized protein</fullName>
    </submittedName>
</protein>
<dbReference type="Proteomes" id="UP001142489">
    <property type="component" value="Unassembled WGS sequence"/>
</dbReference>
<evidence type="ECO:0000256" key="7">
    <source>
        <dbReference type="ARBA" id="ARBA00022989"/>
    </source>
</evidence>
<evidence type="ECO:0000313" key="13">
    <source>
        <dbReference type="Proteomes" id="UP001142489"/>
    </source>
</evidence>
<evidence type="ECO:0000256" key="4">
    <source>
        <dbReference type="ARBA" id="ARBA00022475"/>
    </source>
</evidence>
<dbReference type="GO" id="GO:0009986">
    <property type="term" value="C:cell surface"/>
    <property type="evidence" value="ECO:0007669"/>
    <property type="project" value="TreeGrafter"/>
</dbReference>
<dbReference type="GO" id="GO:0015026">
    <property type="term" value="F:coreceptor activity"/>
    <property type="evidence" value="ECO:0007669"/>
    <property type="project" value="InterPro"/>
</dbReference>
<dbReference type="AlphaFoldDB" id="A0A9Q1AV99"/>
<keyword evidence="4" id="KW-1003">Cell membrane</keyword>
<evidence type="ECO:0000256" key="10">
    <source>
        <dbReference type="ARBA" id="ARBA00023170"/>
    </source>
</evidence>
<dbReference type="GO" id="GO:0007186">
    <property type="term" value="P:G protein-coupled receptor signaling pathway"/>
    <property type="evidence" value="ECO:0007669"/>
    <property type="project" value="TreeGrafter"/>
</dbReference>
<dbReference type="GO" id="GO:0043235">
    <property type="term" value="C:receptor complex"/>
    <property type="evidence" value="ECO:0007669"/>
    <property type="project" value="TreeGrafter"/>
</dbReference>
<evidence type="ECO:0000256" key="6">
    <source>
        <dbReference type="ARBA" id="ARBA00022729"/>
    </source>
</evidence>
<evidence type="ECO:0000256" key="5">
    <source>
        <dbReference type="ARBA" id="ARBA00022692"/>
    </source>
</evidence>
<evidence type="ECO:0000256" key="8">
    <source>
        <dbReference type="ARBA" id="ARBA00023136"/>
    </source>
</evidence>
<dbReference type="GO" id="GO:0006886">
    <property type="term" value="P:intracellular protein transport"/>
    <property type="evidence" value="ECO:0007669"/>
    <property type="project" value="InterPro"/>
</dbReference>
<dbReference type="InterPro" id="IPR006985">
    <property type="entry name" value="RAMP"/>
</dbReference>
<evidence type="ECO:0000256" key="11">
    <source>
        <dbReference type="SAM" id="Phobius"/>
    </source>
</evidence>
<dbReference type="GO" id="GO:0008277">
    <property type="term" value="P:regulation of G protein-coupled receptor signaling pathway"/>
    <property type="evidence" value="ECO:0007669"/>
    <property type="project" value="InterPro"/>
</dbReference>
<dbReference type="GO" id="GO:0006816">
    <property type="term" value="P:calcium ion transport"/>
    <property type="evidence" value="ECO:0007669"/>
    <property type="project" value="TreeGrafter"/>
</dbReference>
<name>A0A9Q1AV99_9SAUR</name>
<feature type="transmembrane region" description="Helical" evidence="11">
    <location>
        <begin position="174"/>
        <end position="193"/>
    </location>
</feature>
<dbReference type="GO" id="GO:0032870">
    <property type="term" value="P:cellular response to hormone stimulus"/>
    <property type="evidence" value="ECO:0007669"/>
    <property type="project" value="TreeGrafter"/>
</dbReference>
<keyword evidence="9" id="KW-1015">Disulfide bond</keyword>
<evidence type="ECO:0000256" key="1">
    <source>
        <dbReference type="ARBA" id="ARBA00004251"/>
    </source>
</evidence>
<keyword evidence="5 11" id="KW-0812">Transmembrane</keyword>
<dbReference type="PANTHER" id="PTHR14076:SF9">
    <property type="entry name" value="RECEPTOR ACTIVITY-MODIFYING PROTEIN 2"/>
    <property type="match status" value="1"/>
</dbReference>
<evidence type="ECO:0000256" key="3">
    <source>
        <dbReference type="ARBA" id="ARBA00022448"/>
    </source>
</evidence>
<dbReference type="InterPro" id="IPR038126">
    <property type="entry name" value="RAMP_sf"/>
</dbReference>
<dbReference type="Pfam" id="PF04901">
    <property type="entry name" value="RAMP"/>
    <property type="match status" value="1"/>
</dbReference>
<comment type="subcellular location">
    <subcellularLocation>
        <location evidence="1">Cell membrane</location>
        <topology evidence="1">Single-pass type I membrane protein</topology>
    </subcellularLocation>
</comment>
<dbReference type="GO" id="GO:0001525">
    <property type="term" value="P:angiogenesis"/>
    <property type="evidence" value="ECO:0007669"/>
    <property type="project" value="TreeGrafter"/>
</dbReference>
<organism evidence="12 13">
    <name type="scientific">Phrynocephalus forsythii</name>
    <dbReference type="NCBI Taxonomy" id="171643"/>
    <lineage>
        <taxon>Eukaryota</taxon>
        <taxon>Metazoa</taxon>
        <taxon>Chordata</taxon>
        <taxon>Craniata</taxon>
        <taxon>Vertebrata</taxon>
        <taxon>Euteleostomi</taxon>
        <taxon>Lepidosauria</taxon>
        <taxon>Squamata</taxon>
        <taxon>Bifurcata</taxon>
        <taxon>Unidentata</taxon>
        <taxon>Episquamata</taxon>
        <taxon>Toxicofera</taxon>
        <taxon>Iguania</taxon>
        <taxon>Acrodonta</taxon>
        <taxon>Agamidae</taxon>
        <taxon>Agaminae</taxon>
        <taxon>Phrynocephalus</taxon>
    </lineage>
</organism>
<keyword evidence="8 11" id="KW-0472">Membrane</keyword>
<sequence length="196" mass="21859">MLVGILGPGVQNVFLKQWFGVELQCGREGQCELSNLLCTKPSLFFSLGCIVWSYGYFEDDISYLYPDEEELFEEEDQGSHCGDVYYDRISLYCWPKFHAALMAVDDSSRCLWEMTGSVYGELALCTGLVAAGMGCPMSSPTLNAFFVRIHTEYFTNCSLPSTSAPDHQPGRGTVVMLIFLPVCLVPISVVFILRKV</sequence>
<dbReference type="GO" id="GO:0072659">
    <property type="term" value="P:protein localization to plasma membrane"/>
    <property type="evidence" value="ECO:0007669"/>
    <property type="project" value="TreeGrafter"/>
</dbReference>
<keyword evidence="6" id="KW-0732">Signal</keyword>
<evidence type="ECO:0000313" key="12">
    <source>
        <dbReference type="EMBL" id="KAJ7313408.1"/>
    </source>
</evidence>
<dbReference type="Gene3D" id="1.10.150.510">
    <property type="entry name" value="Receptor activity modifying family"/>
    <property type="match status" value="1"/>
</dbReference>
<keyword evidence="3" id="KW-0813">Transport</keyword>
<keyword evidence="13" id="KW-1185">Reference proteome</keyword>
<proteinExistence type="inferred from homology"/>
<evidence type="ECO:0000256" key="2">
    <source>
        <dbReference type="ARBA" id="ARBA00007087"/>
    </source>
</evidence>
<dbReference type="EMBL" id="JAPFRF010000012">
    <property type="protein sequence ID" value="KAJ7313408.1"/>
    <property type="molecule type" value="Genomic_DNA"/>
</dbReference>
<comment type="caution">
    <text evidence="12">The sequence shown here is derived from an EMBL/GenBank/DDBJ whole genome shotgun (WGS) entry which is preliminary data.</text>
</comment>
<dbReference type="GO" id="GO:0005886">
    <property type="term" value="C:plasma membrane"/>
    <property type="evidence" value="ECO:0007669"/>
    <property type="project" value="UniProtKB-SubCell"/>
</dbReference>
<dbReference type="PANTHER" id="PTHR14076">
    <property type="entry name" value="RECEPTOR ACTIVITY MODIFYING PROTEIN RAMP"/>
    <property type="match status" value="1"/>
</dbReference>
<dbReference type="OrthoDB" id="10007519at2759"/>
<gene>
    <name evidence="12" type="ORF">JRQ81_004747</name>
</gene>
<accession>A0A9Q1AV99</accession>
<keyword evidence="10" id="KW-0675">Receptor</keyword>
<reference evidence="12" key="1">
    <citation type="journal article" date="2023" name="DNA Res.">
        <title>Chromosome-level genome assembly of Phrynocephalus forsythii using third-generation DNA sequencing and Hi-C analysis.</title>
        <authorList>
            <person name="Qi Y."/>
            <person name="Zhao W."/>
            <person name="Zhao Y."/>
            <person name="Niu C."/>
            <person name="Cao S."/>
            <person name="Zhang Y."/>
        </authorList>
    </citation>
    <scope>NUCLEOTIDE SEQUENCE</scope>
    <source>
        <tissue evidence="12">Muscle</tissue>
    </source>
</reference>
<comment type="similarity">
    <text evidence="2">Belongs to the RAMP family.</text>
</comment>
<evidence type="ECO:0000256" key="9">
    <source>
        <dbReference type="ARBA" id="ARBA00023157"/>
    </source>
</evidence>
<keyword evidence="7 11" id="KW-1133">Transmembrane helix</keyword>
<dbReference type="GO" id="GO:0031623">
    <property type="term" value="P:receptor internalization"/>
    <property type="evidence" value="ECO:0007669"/>
    <property type="project" value="TreeGrafter"/>
</dbReference>